<evidence type="ECO:0000313" key="4">
    <source>
        <dbReference type="EMBL" id="GIH95147.1"/>
    </source>
</evidence>
<comment type="caution">
    <text evidence="4">The sequence shown here is derived from an EMBL/GenBank/DDBJ whole genome shotgun (WGS) entry which is preliminary data.</text>
</comment>
<accession>A0A8J3WP25</accession>
<feature type="region of interest" description="Disordered" evidence="1">
    <location>
        <begin position="308"/>
        <end position="333"/>
    </location>
</feature>
<dbReference type="PRINTS" id="PR00111">
    <property type="entry name" value="ABHYDROLASE"/>
</dbReference>
<dbReference type="AlphaFoldDB" id="A0A8J3WP25"/>
<keyword evidence="4" id="KW-0378">Hydrolase</keyword>
<dbReference type="SUPFAM" id="SSF53474">
    <property type="entry name" value="alpha/beta-Hydrolases"/>
    <property type="match status" value="1"/>
</dbReference>
<keyword evidence="2" id="KW-0472">Membrane</keyword>
<evidence type="ECO:0000256" key="1">
    <source>
        <dbReference type="SAM" id="MobiDB-lite"/>
    </source>
</evidence>
<evidence type="ECO:0000313" key="5">
    <source>
        <dbReference type="Proteomes" id="UP000619788"/>
    </source>
</evidence>
<dbReference type="EMBL" id="BOOJ01000051">
    <property type="protein sequence ID" value="GIH95147.1"/>
    <property type="molecule type" value="Genomic_DNA"/>
</dbReference>
<reference evidence="4 5" key="1">
    <citation type="submission" date="2021-01" db="EMBL/GenBank/DDBJ databases">
        <title>Whole genome shotgun sequence of Planobispora siamensis NBRC 107568.</title>
        <authorList>
            <person name="Komaki H."/>
            <person name="Tamura T."/>
        </authorList>
    </citation>
    <scope>NUCLEOTIDE SEQUENCE [LARGE SCALE GENOMIC DNA]</scope>
    <source>
        <strain evidence="4 5">NBRC 107568</strain>
    </source>
</reference>
<dbReference type="PANTHER" id="PTHR46438">
    <property type="entry name" value="ALPHA/BETA-HYDROLASES SUPERFAMILY PROTEIN"/>
    <property type="match status" value="1"/>
</dbReference>
<name>A0A8J3WP25_9ACTN</name>
<evidence type="ECO:0000256" key="2">
    <source>
        <dbReference type="SAM" id="Phobius"/>
    </source>
</evidence>
<dbReference type="InterPro" id="IPR029058">
    <property type="entry name" value="AB_hydrolase_fold"/>
</dbReference>
<dbReference type="Gene3D" id="3.40.50.1820">
    <property type="entry name" value="alpha/beta hydrolase"/>
    <property type="match status" value="1"/>
</dbReference>
<sequence>MGTTQAGEPGRSRWADLHGPVHYIDYGGPPDGPVVVAVHGLGGSALNWLAVAPLLTGRCRLIAPDLAGHGLTRADGRSTTVQANRRLLHHFVTAVAGGPVILMGNSMGGMISLLEAGTHPEAVAGLVLLNPAAAFVPALPDPLVAALFAAYATPLFGRLVIGRRRTLSPETTVGMVLRMCCADPSRVPPEVVAAHVDLARHRATLEHAERDFLHAARSVVRTAGGPPGSSYRRAIRAIRAPGLLVHGERDRLVPAAASRALARTQPSWELVILPGVGHVPQLEAPRETAAEILRWLASDAAAEAVRTATHPFGPGRTATATGPNGSVRPASAP</sequence>
<feature type="transmembrane region" description="Helical" evidence="2">
    <location>
        <begin position="87"/>
        <end position="104"/>
    </location>
</feature>
<feature type="domain" description="AB hydrolase-1" evidence="3">
    <location>
        <begin position="35"/>
        <end position="290"/>
    </location>
</feature>
<organism evidence="4 5">
    <name type="scientific">Planobispora siamensis</name>
    <dbReference type="NCBI Taxonomy" id="936338"/>
    <lineage>
        <taxon>Bacteria</taxon>
        <taxon>Bacillati</taxon>
        <taxon>Actinomycetota</taxon>
        <taxon>Actinomycetes</taxon>
        <taxon>Streptosporangiales</taxon>
        <taxon>Streptosporangiaceae</taxon>
        <taxon>Planobispora</taxon>
    </lineage>
</organism>
<proteinExistence type="predicted"/>
<evidence type="ECO:0000259" key="3">
    <source>
        <dbReference type="Pfam" id="PF12697"/>
    </source>
</evidence>
<feature type="transmembrane region" description="Helical" evidence="2">
    <location>
        <begin position="143"/>
        <end position="161"/>
    </location>
</feature>
<dbReference type="RefSeq" id="WP_204067246.1">
    <property type="nucleotide sequence ID" value="NZ_BOOJ01000051.1"/>
</dbReference>
<dbReference type="Pfam" id="PF12697">
    <property type="entry name" value="Abhydrolase_6"/>
    <property type="match status" value="1"/>
</dbReference>
<keyword evidence="2" id="KW-0812">Transmembrane</keyword>
<dbReference type="GO" id="GO:0016787">
    <property type="term" value="F:hydrolase activity"/>
    <property type="evidence" value="ECO:0007669"/>
    <property type="project" value="UniProtKB-KW"/>
</dbReference>
<keyword evidence="2" id="KW-1133">Transmembrane helix</keyword>
<keyword evidence="5" id="KW-1185">Reference proteome</keyword>
<protein>
    <submittedName>
        <fullName evidence="4">Hydrolase</fullName>
    </submittedName>
</protein>
<dbReference type="InterPro" id="IPR000073">
    <property type="entry name" value="AB_hydrolase_1"/>
</dbReference>
<dbReference type="Proteomes" id="UP000619788">
    <property type="component" value="Unassembled WGS sequence"/>
</dbReference>
<gene>
    <name evidence="4" type="ORF">Psi01_57770</name>
</gene>